<dbReference type="Proteomes" id="UP000820818">
    <property type="component" value="Unassembled WGS sequence"/>
</dbReference>
<dbReference type="SUPFAM" id="SSF50978">
    <property type="entry name" value="WD40 repeat-like"/>
    <property type="match status" value="1"/>
</dbReference>
<dbReference type="PROSITE" id="PS50294">
    <property type="entry name" value="WD_REPEATS_REGION"/>
    <property type="match status" value="1"/>
</dbReference>
<keyword evidence="3" id="KW-1185">Reference proteome</keyword>
<gene>
    <name evidence="2" type="ORF">GHT06_007523</name>
</gene>
<evidence type="ECO:0000313" key="3">
    <source>
        <dbReference type="Proteomes" id="UP000820818"/>
    </source>
</evidence>
<organism evidence="2 3">
    <name type="scientific">Daphnia sinensis</name>
    <dbReference type="NCBI Taxonomy" id="1820382"/>
    <lineage>
        <taxon>Eukaryota</taxon>
        <taxon>Metazoa</taxon>
        <taxon>Ecdysozoa</taxon>
        <taxon>Arthropoda</taxon>
        <taxon>Crustacea</taxon>
        <taxon>Branchiopoda</taxon>
        <taxon>Diplostraca</taxon>
        <taxon>Cladocera</taxon>
        <taxon>Anomopoda</taxon>
        <taxon>Daphniidae</taxon>
        <taxon>Daphnia</taxon>
        <taxon>Daphnia similis group</taxon>
    </lineage>
</organism>
<feature type="repeat" description="WD" evidence="1">
    <location>
        <begin position="34"/>
        <end position="65"/>
    </location>
</feature>
<keyword evidence="1" id="KW-0853">WD repeat</keyword>
<dbReference type="PANTHER" id="PTHR43979">
    <property type="entry name" value="PRE-MRNA-PROCESSING FACTOR 17"/>
    <property type="match status" value="1"/>
</dbReference>
<dbReference type="SMART" id="SM00320">
    <property type="entry name" value="WD40"/>
    <property type="match status" value="3"/>
</dbReference>
<feature type="repeat" description="WD" evidence="1">
    <location>
        <begin position="130"/>
        <end position="163"/>
    </location>
</feature>
<dbReference type="InterPro" id="IPR015943">
    <property type="entry name" value="WD40/YVTN_repeat-like_dom_sf"/>
</dbReference>
<dbReference type="AlphaFoldDB" id="A0AAD5KE54"/>
<dbReference type="InterPro" id="IPR032847">
    <property type="entry name" value="PRPF17"/>
</dbReference>
<evidence type="ECO:0000256" key="1">
    <source>
        <dbReference type="PROSITE-ProRule" id="PRU00221"/>
    </source>
</evidence>
<sequence length="163" mass="18367">MKFHPTNQNSFLVGSNNKKILQFDIDTGTKTFEYSQHSGTINTIDFIEENKFVSSADDKKLFVWEYGIPVVTKHVSDPEMHTITATAIHPGAGYACAIDFSNDGQFLISGDERGKLVFYDWKTSKTYRTIDAHPSVCIGAEWHPSDPNMVVTCGWEGQVKLWQ</sequence>
<proteinExistence type="predicted"/>
<dbReference type="Gene3D" id="2.130.10.10">
    <property type="entry name" value="YVTN repeat-like/Quinoprotein amine dehydrogenase"/>
    <property type="match status" value="1"/>
</dbReference>
<dbReference type="InterPro" id="IPR001680">
    <property type="entry name" value="WD40_rpt"/>
</dbReference>
<dbReference type="PROSITE" id="PS50082">
    <property type="entry name" value="WD_REPEATS_2"/>
    <property type="match status" value="2"/>
</dbReference>
<name>A0AAD5KE54_9CRUS</name>
<comment type="caution">
    <text evidence="2">The sequence shown here is derived from an EMBL/GenBank/DDBJ whole genome shotgun (WGS) entry which is preliminary data.</text>
</comment>
<dbReference type="GO" id="GO:0000398">
    <property type="term" value="P:mRNA splicing, via spliceosome"/>
    <property type="evidence" value="ECO:0007669"/>
    <property type="project" value="InterPro"/>
</dbReference>
<accession>A0AAD5KE54</accession>
<dbReference type="EMBL" id="WJBH02000262">
    <property type="protein sequence ID" value="KAI9549814.1"/>
    <property type="molecule type" value="Genomic_DNA"/>
</dbReference>
<dbReference type="PANTHER" id="PTHR43979:SF1">
    <property type="entry name" value="PRE-MRNA-PROCESSING FACTOR 17"/>
    <property type="match status" value="1"/>
</dbReference>
<reference evidence="2" key="1">
    <citation type="submission" date="2022-05" db="EMBL/GenBank/DDBJ databases">
        <title>A multi-omics perspective on studying reproductive biology in Daphnia sinensis.</title>
        <authorList>
            <person name="Jia J."/>
        </authorList>
    </citation>
    <scope>NUCLEOTIDE SEQUENCE</scope>
    <source>
        <strain evidence="2">WSL</strain>
    </source>
</reference>
<dbReference type="Pfam" id="PF00400">
    <property type="entry name" value="WD40"/>
    <property type="match status" value="3"/>
</dbReference>
<protein>
    <submittedName>
        <fullName evidence="2">Uncharacterized protein</fullName>
    </submittedName>
</protein>
<evidence type="ECO:0000313" key="2">
    <source>
        <dbReference type="EMBL" id="KAI9549814.1"/>
    </source>
</evidence>
<dbReference type="InterPro" id="IPR036322">
    <property type="entry name" value="WD40_repeat_dom_sf"/>
</dbReference>
<dbReference type="GO" id="GO:0003729">
    <property type="term" value="F:mRNA binding"/>
    <property type="evidence" value="ECO:0007669"/>
    <property type="project" value="TreeGrafter"/>
</dbReference>
<dbReference type="GO" id="GO:0071013">
    <property type="term" value="C:catalytic step 2 spliceosome"/>
    <property type="evidence" value="ECO:0007669"/>
    <property type="project" value="InterPro"/>
</dbReference>